<dbReference type="Proteomes" id="UP000265566">
    <property type="component" value="Chromosome 2"/>
</dbReference>
<evidence type="ECO:0000259" key="17">
    <source>
        <dbReference type="PROSITE" id="PS50011"/>
    </source>
</evidence>
<evidence type="ECO:0000256" key="8">
    <source>
        <dbReference type="ARBA" id="ARBA00022777"/>
    </source>
</evidence>
<feature type="transmembrane region" description="Helical" evidence="15">
    <location>
        <begin position="112"/>
        <end position="136"/>
    </location>
</feature>
<comment type="catalytic activity">
    <reaction evidence="11">
        <text>L-threonyl-[protein] + ATP = O-phospho-L-threonyl-[protein] + ADP + H(+)</text>
        <dbReference type="Rhea" id="RHEA:46608"/>
        <dbReference type="Rhea" id="RHEA-COMP:11060"/>
        <dbReference type="Rhea" id="RHEA-COMP:11605"/>
        <dbReference type="ChEBI" id="CHEBI:15378"/>
        <dbReference type="ChEBI" id="CHEBI:30013"/>
        <dbReference type="ChEBI" id="CHEBI:30616"/>
        <dbReference type="ChEBI" id="CHEBI:61977"/>
        <dbReference type="ChEBI" id="CHEBI:456216"/>
        <dbReference type="EC" id="2.7.11.1"/>
    </reaction>
</comment>
<dbReference type="InterPro" id="IPR017441">
    <property type="entry name" value="Protein_kinase_ATP_BS"/>
</dbReference>
<keyword evidence="7 13" id="KW-0547">Nucleotide-binding</keyword>
<dbReference type="GO" id="GO:0004674">
    <property type="term" value="F:protein serine/threonine kinase activity"/>
    <property type="evidence" value="ECO:0007669"/>
    <property type="project" value="UniProtKB-KW"/>
</dbReference>
<feature type="chain" id="PRO_5017438633" description="non-specific serine/threonine protein kinase" evidence="16">
    <location>
        <begin position="24"/>
        <end position="610"/>
    </location>
</feature>
<evidence type="ECO:0000256" key="1">
    <source>
        <dbReference type="ARBA" id="ARBA00004236"/>
    </source>
</evidence>
<dbReference type="PROSITE" id="PS50011">
    <property type="entry name" value="PROTEIN_KINASE_DOM"/>
    <property type="match status" value="1"/>
</dbReference>
<evidence type="ECO:0000256" key="3">
    <source>
        <dbReference type="ARBA" id="ARBA00022475"/>
    </source>
</evidence>
<dbReference type="FunFam" id="3.30.200.20:FF:000415">
    <property type="entry name" value="receptor-like serine/threonine-protein kinase NCRK"/>
    <property type="match status" value="1"/>
</dbReference>
<evidence type="ECO:0000256" key="10">
    <source>
        <dbReference type="ARBA" id="ARBA00023136"/>
    </source>
</evidence>
<evidence type="ECO:0000256" key="9">
    <source>
        <dbReference type="ARBA" id="ARBA00022840"/>
    </source>
</evidence>
<keyword evidence="15" id="KW-1133">Transmembrane helix</keyword>
<evidence type="ECO:0000256" key="14">
    <source>
        <dbReference type="SAM" id="MobiDB-lite"/>
    </source>
</evidence>
<dbReference type="InterPro" id="IPR000719">
    <property type="entry name" value="Prot_kinase_dom"/>
</dbReference>
<dbReference type="GO" id="GO:0005886">
    <property type="term" value="C:plasma membrane"/>
    <property type="evidence" value="ECO:0007669"/>
    <property type="project" value="UniProtKB-SubCell"/>
</dbReference>
<dbReference type="SMART" id="SM00220">
    <property type="entry name" value="S_TKc"/>
    <property type="match status" value="1"/>
</dbReference>
<sequence length="610" mass="68525">MKHQLKVSVALVISLLWFQHSFCAKEPSDSGRNKWKCKCSLRANQRYSISNCSKSCDCHSESASIWTCICDSNGFPKVAAGSHNPNCFIACNCIWGTAKMTLGSKSHISSKIVIIILIMCVTCTIIAFLAFVVCYVRRREIHHPIQSPMVSSSDKETSYSSTSNFISQRTSFVPETKSVINSPISHITRCLQKASILFGNQREMFHGNIIQFSFAELENATENFSASNLIGLGGSSYVYRGQLKNGSNVAVKRLKDQGEPKADTEFFTEIELLSRLHHCHLVPLIGYCSELKGKNVQRLLVFDYMSNGNLRDRLDGVFGKNMDWSTRVTIALGAARGLEYLHEAAAPRILHRDVKSTNILLDKNWQAKITDLGMAKDLRSDSLPSCSYSSQRMKGTFGYFAPEYAIVGRSSIESDVFSFGVVLLELISGRQPILKSAGKEESLVVWAAPRLQDSRRVLTELADPQLKGNFPEDEVHIMANLAKECLLLDPDNRPTMSEVVLILSSISRTKSRRRRYVQLCLFQDRDDDAEQQRQSSLSRFPPHNSLPPCTDYDLRVGNEDKDVDTISTEYMKSLILLTSKGEKWHASEEEMVDLSEPRLESFCMENISFP</sequence>
<dbReference type="EC" id="2.7.11.1" evidence="2"/>
<dbReference type="SUPFAM" id="SSF56112">
    <property type="entry name" value="Protein kinase-like (PK-like)"/>
    <property type="match status" value="1"/>
</dbReference>
<keyword evidence="9 13" id="KW-0067">ATP-binding</keyword>
<gene>
    <name evidence="18" type="ORF">MtrunA17_Chr2g0326901</name>
</gene>
<dbReference type="PROSITE" id="PS00107">
    <property type="entry name" value="PROTEIN_KINASE_ATP"/>
    <property type="match status" value="1"/>
</dbReference>
<dbReference type="PROSITE" id="PS00108">
    <property type="entry name" value="PROTEIN_KINASE_ST"/>
    <property type="match status" value="1"/>
</dbReference>
<comment type="caution">
    <text evidence="18">The sequence shown here is derived from an EMBL/GenBank/DDBJ whole genome shotgun (WGS) entry which is preliminary data.</text>
</comment>
<dbReference type="Gene3D" id="1.10.510.10">
    <property type="entry name" value="Transferase(Phosphotransferase) domain 1"/>
    <property type="match status" value="1"/>
</dbReference>
<evidence type="ECO:0000256" key="16">
    <source>
        <dbReference type="SAM" id="SignalP"/>
    </source>
</evidence>
<protein>
    <recommendedName>
        <fullName evidence="2">non-specific serine/threonine protein kinase</fullName>
        <ecNumber evidence="2">2.7.11.1</ecNumber>
    </recommendedName>
</protein>
<keyword evidence="5" id="KW-0597">Phosphoprotein</keyword>
<feature type="binding site" evidence="13">
    <location>
        <position position="252"/>
    </location>
    <ligand>
        <name>ATP</name>
        <dbReference type="ChEBI" id="CHEBI:30616"/>
    </ligand>
</feature>
<keyword evidence="16" id="KW-0732">Signal</keyword>
<dbReference type="GO" id="GO:0005524">
    <property type="term" value="F:ATP binding"/>
    <property type="evidence" value="ECO:0007669"/>
    <property type="project" value="UniProtKB-UniRule"/>
</dbReference>
<organism evidence="18">
    <name type="scientific">Medicago truncatula</name>
    <name type="common">Barrel medic</name>
    <name type="synonym">Medicago tribuloides</name>
    <dbReference type="NCBI Taxonomy" id="3880"/>
    <lineage>
        <taxon>Eukaryota</taxon>
        <taxon>Viridiplantae</taxon>
        <taxon>Streptophyta</taxon>
        <taxon>Embryophyta</taxon>
        <taxon>Tracheophyta</taxon>
        <taxon>Spermatophyta</taxon>
        <taxon>Magnoliopsida</taxon>
        <taxon>eudicotyledons</taxon>
        <taxon>Gunneridae</taxon>
        <taxon>Pentapetalae</taxon>
        <taxon>rosids</taxon>
        <taxon>fabids</taxon>
        <taxon>Fabales</taxon>
        <taxon>Fabaceae</taxon>
        <taxon>Papilionoideae</taxon>
        <taxon>50 kb inversion clade</taxon>
        <taxon>NPAAA clade</taxon>
        <taxon>Hologalegina</taxon>
        <taxon>IRL clade</taxon>
        <taxon>Trifolieae</taxon>
        <taxon>Medicago</taxon>
    </lineage>
</organism>
<dbReference type="PANTHER" id="PTHR47989">
    <property type="entry name" value="OS01G0750732 PROTEIN"/>
    <property type="match status" value="1"/>
</dbReference>
<dbReference type="InterPro" id="IPR011009">
    <property type="entry name" value="Kinase-like_dom_sf"/>
</dbReference>
<dbReference type="InterPro" id="IPR008271">
    <property type="entry name" value="Ser/Thr_kinase_AS"/>
</dbReference>
<evidence type="ECO:0000256" key="6">
    <source>
        <dbReference type="ARBA" id="ARBA00022679"/>
    </source>
</evidence>
<keyword evidence="15" id="KW-0812">Transmembrane</keyword>
<keyword evidence="6 18" id="KW-0808">Transferase</keyword>
<dbReference type="Pfam" id="PF07714">
    <property type="entry name" value="PK_Tyr_Ser-Thr"/>
    <property type="match status" value="1"/>
</dbReference>
<feature type="domain" description="Protein kinase" evidence="17">
    <location>
        <begin position="224"/>
        <end position="506"/>
    </location>
</feature>
<evidence type="ECO:0000256" key="13">
    <source>
        <dbReference type="PROSITE-ProRule" id="PRU10141"/>
    </source>
</evidence>
<evidence type="ECO:0000256" key="15">
    <source>
        <dbReference type="SAM" id="Phobius"/>
    </source>
</evidence>
<evidence type="ECO:0000256" key="12">
    <source>
        <dbReference type="ARBA" id="ARBA00048679"/>
    </source>
</evidence>
<evidence type="ECO:0000256" key="5">
    <source>
        <dbReference type="ARBA" id="ARBA00022553"/>
    </source>
</evidence>
<dbReference type="PANTHER" id="PTHR47989:SF23">
    <property type="entry name" value="RECEPTOR-LIKE SERINE_THREONINE-PROTEIN KINASE NCRK ISOFORM X1"/>
    <property type="match status" value="1"/>
</dbReference>
<evidence type="ECO:0000256" key="2">
    <source>
        <dbReference type="ARBA" id="ARBA00012513"/>
    </source>
</evidence>
<name>A0A396JCG6_MEDTR</name>
<keyword evidence="4" id="KW-0723">Serine/threonine-protein kinase</keyword>
<dbReference type="AlphaFoldDB" id="A0A396JCG6"/>
<comment type="subcellular location">
    <subcellularLocation>
        <location evidence="1">Cell membrane</location>
    </subcellularLocation>
</comment>
<dbReference type="FunFam" id="1.10.510.10:FF:000395">
    <property type="entry name" value="receptor-like serine/threonine-protein kinase NCRK"/>
    <property type="match status" value="1"/>
</dbReference>
<dbReference type="CDD" id="cd14066">
    <property type="entry name" value="STKc_IRAK"/>
    <property type="match status" value="1"/>
</dbReference>
<keyword evidence="3" id="KW-1003">Cell membrane</keyword>
<dbReference type="InterPro" id="IPR001245">
    <property type="entry name" value="Ser-Thr/Tyr_kinase_cat_dom"/>
</dbReference>
<reference evidence="18" key="1">
    <citation type="journal article" date="2018" name="Nat. Plants">
        <title>Whole-genome landscape of Medicago truncatula symbiotic genes.</title>
        <authorList>
            <person name="Pecrix Y."/>
            <person name="Gamas P."/>
            <person name="Carrere S."/>
        </authorList>
    </citation>
    <scope>NUCLEOTIDE SEQUENCE</scope>
    <source>
        <tissue evidence="18">Leaves</tissue>
    </source>
</reference>
<feature type="signal peptide" evidence="16">
    <location>
        <begin position="1"/>
        <end position="23"/>
    </location>
</feature>
<dbReference type="Gene3D" id="3.30.200.20">
    <property type="entry name" value="Phosphorylase Kinase, domain 1"/>
    <property type="match status" value="1"/>
</dbReference>
<dbReference type="Gramene" id="rna12231">
    <property type="protein sequence ID" value="RHN75966.1"/>
    <property type="gene ID" value="gene12231"/>
</dbReference>
<dbReference type="EMBL" id="PSQE01000002">
    <property type="protein sequence ID" value="RHN75966.1"/>
    <property type="molecule type" value="Genomic_DNA"/>
</dbReference>
<evidence type="ECO:0000256" key="7">
    <source>
        <dbReference type="ARBA" id="ARBA00022741"/>
    </source>
</evidence>
<keyword evidence="10 15" id="KW-0472">Membrane</keyword>
<proteinExistence type="predicted"/>
<feature type="region of interest" description="Disordered" evidence="14">
    <location>
        <begin position="531"/>
        <end position="554"/>
    </location>
</feature>
<evidence type="ECO:0000313" key="18">
    <source>
        <dbReference type="EMBL" id="RHN75966.1"/>
    </source>
</evidence>
<comment type="catalytic activity">
    <reaction evidence="12">
        <text>L-seryl-[protein] + ATP = O-phospho-L-seryl-[protein] + ADP + H(+)</text>
        <dbReference type="Rhea" id="RHEA:17989"/>
        <dbReference type="Rhea" id="RHEA-COMP:9863"/>
        <dbReference type="Rhea" id="RHEA-COMP:11604"/>
        <dbReference type="ChEBI" id="CHEBI:15378"/>
        <dbReference type="ChEBI" id="CHEBI:29999"/>
        <dbReference type="ChEBI" id="CHEBI:30616"/>
        <dbReference type="ChEBI" id="CHEBI:83421"/>
        <dbReference type="ChEBI" id="CHEBI:456216"/>
        <dbReference type="EC" id="2.7.11.1"/>
    </reaction>
</comment>
<accession>A0A396JCG6</accession>
<evidence type="ECO:0000256" key="4">
    <source>
        <dbReference type="ARBA" id="ARBA00022527"/>
    </source>
</evidence>
<evidence type="ECO:0000256" key="11">
    <source>
        <dbReference type="ARBA" id="ARBA00047899"/>
    </source>
</evidence>
<keyword evidence="8" id="KW-0418">Kinase</keyword>
<dbReference type="OrthoDB" id="1890790at2759"/>